<protein>
    <submittedName>
        <fullName evidence="1">Uncharacterized protein</fullName>
    </submittedName>
</protein>
<keyword evidence="2" id="KW-1185">Reference proteome</keyword>
<name>A0AAD6LMA2_9ROSI</name>
<evidence type="ECO:0000313" key="1">
    <source>
        <dbReference type="EMBL" id="KAJ6968999.1"/>
    </source>
</evidence>
<dbReference type="EMBL" id="JAQIZT010000016">
    <property type="protein sequence ID" value="KAJ6968999.1"/>
    <property type="molecule type" value="Genomic_DNA"/>
</dbReference>
<dbReference type="AlphaFoldDB" id="A0AAD6LMA2"/>
<dbReference type="Proteomes" id="UP001164929">
    <property type="component" value="Chromosome 16"/>
</dbReference>
<gene>
    <name evidence="1" type="ORF">NC653_036846</name>
</gene>
<comment type="caution">
    <text evidence="1">The sequence shown here is derived from an EMBL/GenBank/DDBJ whole genome shotgun (WGS) entry which is preliminary data.</text>
</comment>
<evidence type="ECO:0000313" key="2">
    <source>
        <dbReference type="Proteomes" id="UP001164929"/>
    </source>
</evidence>
<sequence>MESCNRLVIRKPMVPTNNTKTNDMPLIVEDLEAFGAVSSWEARDNVDFTESAHVTVSEDDVAALDEMFISLWVVEPANDRPYGGDWGSDLLHHRRAALVGAYSVGVVA</sequence>
<accession>A0AAD6LMA2</accession>
<organism evidence="1 2">
    <name type="scientific">Populus alba x Populus x berolinensis</name>
    <dbReference type="NCBI Taxonomy" id="444605"/>
    <lineage>
        <taxon>Eukaryota</taxon>
        <taxon>Viridiplantae</taxon>
        <taxon>Streptophyta</taxon>
        <taxon>Embryophyta</taxon>
        <taxon>Tracheophyta</taxon>
        <taxon>Spermatophyta</taxon>
        <taxon>Magnoliopsida</taxon>
        <taxon>eudicotyledons</taxon>
        <taxon>Gunneridae</taxon>
        <taxon>Pentapetalae</taxon>
        <taxon>rosids</taxon>
        <taxon>fabids</taxon>
        <taxon>Malpighiales</taxon>
        <taxon>Salicaceae</taxon>
        <taxon>Saliceae</taxon>
        <taxon>Populus</taxon>
    </lineage>
</organism>
<proteinExistence type="predicted"/>
<reference evidence="1 2" key="1">
    <citation type="journal article" date="2023" name="Mol. Ecol. Resour.">
        <title>Chromosome-level genome assembly of a triploid poplar Populus alba 'Berolinensis'.</title>
        <authorList>
            <person name="Chen S."/>
            <person name="Yu Y."/>
            <person name="Wang X."/>
            <person name="Wang S."/>
            <person name="Zhang T."/>
            <person name="Zhou Y."/>
            <person name="He R."/>
            <person name="Meng N."/>
            <person name="Wang Y."/>
            <person name="Liu W."/>
            <person name="Liu Z."/>
            <person name="Liu J."/>
            <person name="Guo Q."/>
            <person name="Huang H."/>
            <person name="Sederoff R.R."/>
            <person name="Wang G."/>
            <person name="Qu G."/>
            <person name="Chen S."/>
        </authorList>
    </citation>
    <scope>NUCLEOTIDE SEQUENCE [LARGE SCALE GENOMIC DNA]</scope>
    <source>
        <strain evidence="1">SC-2020</strain>
    </source>
</reference>